<dbReference type="HOGENOM" id="CLU_1011389_0_0_6"/>
<dbReference type="KEGG" id="gps:C427_3323"/>
<evidence type="ECO:0008006" key="4">
    <source>
        <dbReference type="Google" id="ProtNLM"/>
    </source>
</evidence>
<dbReference type="STRING" id="1129794.C427_3323"/>
<reference evidence="2 3" key="1">
    <citation type="journal article" date="2013" name="Genome Announc.">
        <title>Complete Genome Sequence of Glaciecola psychrophila Strain 170T.</title>
        <authorList>
            <person name="Yin J."/>
            <person name="Chen J."/>
            <person name="Liu G."/>
            <person name="Yu Y."/>
            <person name="Song L."/>
            <person name="Wang X."/>
            <person name="Qu X."/>
        </authorList>
    </citation>
    <scope>NUCLEOTIDE SEQUENCE [LARGE SCALE GENOMIC DNA]</scope>
    <source>
        <strain evidence="2 3">170</strain>
    </source>
</reference>
<evidence type="ECO:0000313" key="2">
    <source>
        <dbReference type="EMBL" id="AGH45432.1"/>
    </source>
</evidence>
<dbReference type="Proteomes" id="UP000011864">
    <property type="component" value="Chromosome"/>
</dbReference>
<gene>
    <name evidence="2" type="ORF">C427_3323</name>
</gene>
<keyword evidence="1" id="KW-1133">Transmembrane helix</keyword>
<protein>
    <recommendedName>
        <fullName evidence="4">Methyl-accepting chemotaxis protein</fullName>
    </recommendedName>
</protein>
<dbReference type="eggNOG" id="COG0840">
    <property type="taxonomic scope" value="Bacteria"/>
</dbReference>
<feature type="transmembrane region" description="Helical" evidence="1">
    <location>
        <begin position="13"/>
        <end position="33"/>
    </location>
</feature>
<accession>K6ZQ72</accession>
<evidence type="ECO:0000256" key="1">
    <source>
        <dbReference type="SAM" id="Phobius"/>
    </source>
</evidence>
<dbReference type="RefSeq" id="WP_007638711.1">
    <property type="nucleotide sequence ID" value="NC_020514.1"/>
</dbReference>
<dbReference type="EMBL" id="CP003837">
    <property type="protein sequence ID" value="AGH45432.1"/>
    <property type="molecule type" value="Genomic_DNA"/>
</dbReference>
<sequence length="275" mass="30905">MSKPFLAKHINKLIASGLLVMVCLSLLLIYVCIDAKTTEKRLLQQQFNFSLVNLSQNIDARISSMKLIAKTLANDKHIHDWVATGFTADKESILVNKLGFLVKEYGLTSASFADKNTHKYWNHEGFLRVLQPEIDTWYFAYLKSGESDLISVYHDKNKNRVDVYVNYQQTDGNGLSGIATSFDGVLEILKNSLFAKHGDIYLVDNLGKIQVHAEADVAGIKSLQNVFSKDIIDRLLQPNASGFMEFYPATDRLLGASYIPSMNWYVVANVSKVID</sequence>
<dbReference type="Gene3D" id="3.30.450.20">
    <property type="entry name" value="PAS domain"/>
    <property type="match status" value="1"/>
</dbReference>
<evidence type="ECO:0000313" key="3">
    <source>
        <dbReference type="Proteomes" id="UP000011864"/>
    </source>
</evidence>
<organism evidence="2 3">
    <name type="scientific">Paraglaciecola psychrophila 170</name>
    <dbReference type="NCBI Taxonomy" id="1129794"/>
    <lineage>
        <taxon>Bacteria</taxon>
        <taxon>Pseudomonadati</taxon>
        <taxon>Pseudomonadota</taxon>
        <taxon>Gammaproteobacteria</taxon>
        <taxon>Alteromonadales</taxon>
        <taxon>Alteromonadaceae</taxon>
        <taxon>Paraglaciecola</taxon>
    </lineage>
</organism>
<name>K6ZQ72_9ALTE</name>
<keyword evidence="1" id="KW-0472">Membrane</keyword>
<dbReference type="AlphaFoldDB" id="K6ZQ72"/>
<proteinExistence type="predicted"/>
<keyword evidence="1" id="KW-0812">Transmembrane</keyword>
<keyword evidence="3" id="KW-1185">Reference proteome</keyword>
<dbReference type="PATRIC" id="fig|1129794.4.peg.3304"/>
<dbReference type="OrthoDB" id="2489132at2"/>